<feature type="repeat" description="ANK" evidence="3">
    <location>
        <begin position="168"/>
        <end position="200"/>
    </location>
</feature>
<evidence type="ECO:0000313" key="10">
    <source>
        <dbReference type="Proteomes" id="UP000325113"/>
    </source>
</evidence>
<dbReference type="PROSITE" id="PS50088">
    <property type="entry name" value="ANK_REPEAT"/>
    <property type="match status" value="2"/>
</dbReference>
<keyword evidence="2 3" id="KW-0040">ANK repeat</keyword>
<dbReference type="SUPFAM" id="SSF48403">
    <property type="entry name" value="Ankyrin repeat"/>
    <property type="match status" value="1"/>
</dbReference>
<dbReference type="InterPro" id="IPR036770">
    <property type="entry name" value="Ankyrin_rpt-contain_sf"/>
</dbReference>
<evidence type="ECO:0000256" key="3">
    <source>
        <dbReference type="PROSITE-ProRule" id="PRU00023"/>
    </source>
</evidence>
<evidence type="ECO:0000313" key="9">
    <source>
        <dbReference type="Proteomes" id="UP000324907"/>
    </source>
</evidence>
<keyword evidence="8" id="KW-1185">Reference proteome</keyword>
<dbReference type="AlphaFoldDB" id="A0A5A8CA20"/>
<dbReference type="Proteomes" id="UP000325113">
    <property type="component" value="Unassembled WGS sequence"/>
</dbReference>
<dbReference type="Gene3D" id="1.25.40.20">
    <property type="entry name" value="Ankyrin repeat-containing domain"/>
    <property type="match status" value="2"/>
</dbReference>
<feature type="region of interest" description="Disordered" evidence="4">
    <location>
        <begin position="243"/>
        <end position="267"/>
    </location>
</feature>
<feature type="compositionally biased region" description="Low complexity" evidence="4">
    <location>
        <begin position="251"/>
        <end position="267"/>
    </location>
</feature>
<accession>A0A5A8CA20</accession>
<proteinExistence type="predicted"/>
<gene>
    <name evidence="7" type="ORF">FNF28_00253</name>
    <name evidence="5" type="ORF">FNF29_05869</name>
    <name evidence="6" type="ORF">FNF31_02561</name>
</gene>
<keyword evidence="1" id="KW-0677">Repeat</keyword>
<dbReference type="Proteomes" id="UP000324907">
    <property type="component" value="Unassembled WGS sequence"/>
</dbReference>
<evidence type="ECO:0000313" key="8">
    <source>
        <dbReference type="Proteomes" id="UP000323011"/>
    </source>
</evidence>
<evidence type="ECO:0000313" key="7">
    <source>
        <dbReference type="EMBL" id="KAA0172250.1"/>
    </source>
</evidence>
<dbReference type="InterPro" id="IPR002110">
    <property type="entry name" value="Ankyrin_rpt"/>
</dbReference>
<dbReference type="Proteomes" id="UP000323011">
    <property type="component" value="Unassembled WGS sequence"/>
</dbReference>
<dbReference type="EMBL" id="VLTN01000041">
    <property type="protein sequence ID" value="KAA0149658.1"/>
    <property type="molecule type" value="Genomic_DNA"/>
</dbReference>
<dbReference type="PANTHER" id="PTHR24173">
    <property type="entry name" value="ANKYRIN REPEAT CONTAINING"/>
    <property type="match status" value="1"/>
</dbReference>
<dbReference type="SMART" id="SM00248">
    <property type="entry name" value="ANK"/>
    <property type="match status" value="4"/>
</dbReference>
<evidence type="ECO:0000256" key="2">
    <source>
        <dbReference type="ARBA" id="ARBA00023043"/>
    </source>
</evidence>
<dbReference type="PANTHER" id="PTHR24173:SF74">
    <property type="entry name" value="ANKYRIN REPEAT DOMAIN-CONTAINING PROTEIN 16"/>
    <property type="match status" value="1"/>
</dbReference>
<evidence type="ECO:0000256" key="4">
    <source>
        <dbReference type="SAM" id="MobiDB-lite"/>
    </source>
</evidence>
<dbReference type="EMBL" id="VLTM01000019">
    <property type="protein sequence ID" value="KAA0164012.1"/>
    <property type="molecule type" value="Genomic_DNA"/>
</dbReference>
<dbReference type="PROSITE" id="PS50297">
    <property type="entry name" value="ANK_REP_REGION"/>
    <property type="match status" value="2"/>
</dbReference>
<feature type="repeat" description="ANK" evidence="3">
    <location>
        <begin position="101"/>
        <end position="133"/>
    </location>
</feature>
<organism evidence="5 8">
    <name type="scientific">Cafeteria roenbergensis</name>
    <name type="common">Marine flagellate</name>
    <dbReference type="NCBI Taxonomy" id="33653"/>
    <lineage>
        <taxon>Eukaryota</taxon>
        <taxon>Sar</taxon>
        <taxon>Stramenopiles</taxon>
        <taxon>Bigyra</taxon>
        <taxon>Opalozoa</taxon>
        <taxon>Bicosoecida</taxon>
        <taxon>Cafeteriaceae</taxon>
        <taxon>Cafeteria</taxon>
    </lineage>
</organism>
<comment type="caution">
    <text evidence="5">The sequence shown here is derived from an EMBL/GenBank/DDBJ whole genome shotgun (WGS) entry which is preliminary data.</text>
</comment>
<dbReference type="Pfam" id="PF12796">
    <property type="entry name" value="Ank_2"/>
    <property type="match status" value="2"/>
</dbReference>
<name>A0A5A8CA20_CAFRO</name>
<reference evidence="8 9" key="1">
    <citation type="submission" date="2019-07" db="EMBL/GenBank/DDBJ databases">
        <title>Genomes of Cafeteria roenbergensis.</title>
        <authorList>
            <person name="Fischer M.G."/>
            <person name="Hackl T."/>
            <person name="Roman M."/>
        </authorList>
    </citation>
    <scope>NUCLEOTIDE SEQUENCE [LARGE SCALE GENOMIC DNA]</scope>
    <source>
        <strain evidence="5 8">BVI</strain>
        <strain evidence="6 10">Cflag</strain>
        <strain evidence="7 9">RCC970-E3</strain>
    </source>
</reference>
<sequence length="267" mass="28037">MPDMFCDSEFAPAPRVDAEGLSRAAGADACRSPSKAALTDLLWLSVERGMAVATKELLFRGAQANGLSGWELRPLHVAGSPEVAALLLDFGADPAATEEEEGGTCLHTAAGHNSAGVVRELLSRGALATWTDRRERTPLHWAAESNACAAIQAILEASSECIDARDAAGQTALAVALVRGQVDGAEALLQAGADPLALDRCSRRAVHPQLWAAVLEARHQLKLQSRLPLLLWRQAVLAARAETPHATDLHSTPPASSPPSSSDAASR</sequence>
<evidence type="ECO:0000313" key="6">
    <source>
        <dbReference type="EMBL" id="KAA0164012.1"/>
    </source>
</evidence>
<evidence type="ECO:0000256" key="1">
    <source>
        <dbReference type="ARBA" id="ARBA00022737"/>
    </source>
</evidence>
<dbReference type="EMBL" id="VLTL01000002">
    <property type="protein sequence ID" value="KAA0172250.1"/>
    <property type="molecule type" value="Genomic_DNA"/>
</dbReference>
<protein>
    <submittedName>
        <fullName evidence="5">Uncharacterized protein</fullName>
    </submittedName>
</protein>
<evidence type="ECO:0000313" key="5">
    <source>
        <dbReference type="EMBL" id="KAA0149658.1"/>
    </source>
</evidence>